<evidence type="ECO:0000313" key="1">
    <source>
        <dbReference type="EMBL" id="MBW3469250.1"/>
    </source>
</evidence>
<accession>A0A951IY39</accession>
<keyword evidence="2" id="KW-1185">Reference proteome</keyword>
<name>A0A951IY39_9BACT</name>
<protein>
    <recommendedName>
        <fullName evidence="3">Two component regulator propeller</fullName>
    </recommendedName>
</protein>
<dbReference type="AlphaFoldDB" id="A0A951IY39"/>
<evidence type="ECO:0000313" key="2">
    <source>
        <dbReference type="Proteomes" id="UP000727490"/>
    </source>
</evidence>
<sequence length="635" mass="71924">MTGAQVSCIWSMVMKYLSQYAGGVKSKSLRSFIFTFLFSTHFICAQQYPVRQYSTVEGLPNNAVRALHVDSRGLLWIGTENGLSKMENGTFRNFFESDGLAFNSVWAIGEDHLNQMWFGSYGGGLTMFDGRSFHIFNTENGLIDDRIRHLYSYQDKMLVGTENGISIIHVENGKVESLPETQRDAARNYTSGFFESTGRLFYTTYRHGVYEIIFHPSGTTVKKIHDHAPIYALGHLNDKIFTSNKGHVDVFEVEKFIAANPKQEGAFGQSVVWSYIPGPEQTVFGTAWGIYQQDGGLFVISENNMKSFKRHTNLESRNFISGVYDQETQSLFVGTTDKGLFKITLNESVLFSGERPSETKGFAGSDKLEAILYEDGLSLVESGKFLKNSNFKEAQESFLKKLKYPLPKHEEDFFELNYDMEADDMVFYSLLENNSLLWVNTNIGIFGISKEGEFIEYVPIHSYVIGFNPENELITNHPYGGLRIFDDLKHFRHRYFAPEDPLTPTQLAGIIQSDTVSYFASVFSGLYSYSRQTGFRSFLDEGTWEEKKFKTIHRGENGKIFLGGEFGDLFIYDPRQGFGNLETIAKDKIVGNGIIFIETFKDAIFIGTETGLNIYQEGTVRFFNHEQGLGSGLIS</sequence>
<dbReference type="EMBL" id="RPHB01000007">
    <property type="protein sequence ID" value="MBW3469250.1"/>
    <property type="molecule type" value="Genomic_DNA"/>
</dbReference>
<dbReference type="Proteomes" id="UP000727490">
    <property type="component" value="Unassembled WGS sequence"/>
</dbReference>
<comment type="caution">
    <text evidence="1">The sequence shown here is derived from an EMBL/GenBank/DDBJ whole genome shotgun (WGS) entry which is preliminary data.</text>
</comment>
<dbReference type="InterPro" id="IPR011047">
    <property type="entry name" value="Quinoprotein_ADH-like_sf"/>
</dbReference>
<dbReference type="InterPro" id="IPR011110">
    <property type="entry name" value="Reg_prop"/>
</dbReference>
<dbReference type="Gene3D" id="2.130.10.10">
    <property type="entry name" value="YVTN repeat-like/Quinoprotein amine dehydrogenase"/>
    <property type="match status" value="3"/>
</dbReference>
<dbReference type="SUPFAM" id="SSF50998">
    <property type="entry name" value="Quinoprotein alcohol dehydrogenase-like"/>
    <property type="match status" value="1"/>
</dbReference>
<reference evidence="1 2" key="1">
    <citation type="journal article" date="2020" name="Syst. Appl. Microbiol.">
        <title>Arthrospiribacter ruber gen. nov., sp. nov., a novel bacterium isolated from Arthrospira cultures.</title>
        <authorList>
            <person name="Waleron M."/>
            <person name="Misztak A."/>
            <person name="Waleron M.M."/>
            <person name="Furmaniak M."/>
            <person name="Mrozik A."/>
            <person name="Waleron K."/>
        </authorList>
    </citation>
    <scope>NUCLEOTIDE SEQUENCE [LARGE SCALE GENOMIC DNA]</scope>
    <source>
        <strain evidence="1 2">DPMB0001</strain>
    </source>
</reference>
<dbReference type="InterPro" id="IPR015943">
    <property type="entry name" value="WD40/YVTN_repeat-like_dom_sf"/>
</dbReference>
<dbReference type="Pfam" id="PF07494">
    <property type="entry name" value="Reg_prop"/>
    <property type="match status" value="1"/>
</dbReference>
<evidence type="ECO:0008006" key="3">
    <source>
        <dbReference type="Google" id="ProtNLM"/>
    </source>
</evidence>
<proteinExistence type="predicted"/>
<gene>
    <name evidence="1" type="ORF">EGN73_15725</name>
</gene>
<organism evidence="1 2">
    <name type="scientific">Arthrospiribacter ruber</name>
    <dbReference type="NCBI Taxonomy" id="2487934"/>
    <lineage>
        <taxon>Bacteria</taxon>
        <taxon>Pseudomonadati</taxon>
        <taxon>Bacteroidota</taxon>
        <taxon>Cytophagia</taxon>
        <taxon>Cytophagales</taxon>
        <taxon>Cyclobacteriaceae</taxon>
        <taxon>Arthrospiribacter</taxon>
    </lineage>
</organism>